<dbReference type="PROSITE" id="PS50889">
    <property type="entry name" value="S4"/>
    <property type="match status" value="1"/>
</dbReference>
<evidence type="ECO:0000256" key="1">
    <source>
        <dbReference type="ARBA" id="ARBA00008348"/>
    </source>
</evidence>
<name>A0ABT3MR64_9GAMM</name>
<dbReference type="EMBL" id="JAPFCC010000001">
    <property type="protein sequence ID" value="MCW7551852.1"/>
    <property type="molecule type" value="Genomic_DNA"/>
</dbReference>
<evidence type="ECO:0000256" key="3">
    <source>
        <dbReference type="ARBA" id="ARBA00023235"/>
    </source>
</evidence>
<gene>
    <name evidence="10" type="primary">rluB</name>
    <name evidence="10" type="ORF">NX722_04190</name>
</gene>
<dbReference type="InterPro" id="IPR020103">
    <property type="entry name" value="PsdUridine_synth_cat_dom_sf"/>
</dbReference>
<evidence type="ECO:0000256" key="8">
    <source>
        <dbReference type="SAM" id="MobiDB-lite"/>
    </source>
</evidence>
<dbReference type="Proteomes" id="UP001209854">
    <property type="component" value="Unassembled WGS sequence"/>
</dbReference>
<comment type="function">
    <text evidence="5">Responsible for synthesis of pseudouridine from uracil-2605 in 23S ribosomal RNA.</text>
</comment>
<evidence type="ECO:0000256" key="7">
    <source>
        <dbReference type="RuleBase" id="RU003887"/>
    </source>
</evidence>
<organism evidence="10 11">
    <name type="scientific">Endozoicomonas gorgoniicola</name>
    <dbReference type="NCBI Taxonomy" id="1234144"/>
    <lineage>
        <taxon>Bacteria</taxon>
        <taxon>Pseudomonadati</taxon>
        <taxon>Pseudomonadota</taxon>
        <taxon>Gammaproteobacteria</taxon>
        <taxon>Oceanospirillales</taxon>
        <taxon>Endozoicomonadaceae</taxon>
        <taxon>Endozoicomonas</taxon>
    </lineage>
</organism>
<proteinExistence type="inferred from homology"/>
<dbReference type="InterPro" id="IPR020094">
    <property type="entry name" value="TruA/RsuA/RluB/E/F_N"/>
</dbReference>
<dbReference type="InterPro" id="IPR050343">
    <property type="entry name" value="RsuA_PseudoU_synthase"/>
</dbReference>
<feature type="domain" description="RNA-binding S4" evidence="9">
    <location>
        <begin position="11"/>
        <end position="69"/>
    </location>
</feature>
<evidence type="ECO:0000313" key="10">
    <source>
        <dbReference type="EMBL" id="MCW7551852.1"/>
    </source>
</evidence>
<dbReference type="CDD" id="cd02556">
    <property type="entry name" value="PseudoU_synth_RluB"/>
    <property type="match status" value="1"/>
</dbReference>
<dbReference type="NCBIfam" id="NF007976">
    <property type="entry name" value="PRK10700.1"/>
    <property type="match status" value="1"/>
</dbReference>
<keyword evidence="2 6" id="KW-0694">RNA-binding</keyword>
<dbReference type="PROSITE" id="PS01149">
    <property type="entry name" value="PSI_RSU"/>
    <property type="match status" value="1"/>
</dbReference>
<evidence type="ECO:0000313" key="11">
    <source>
        <dbReference type="Proteomes" id="UP001209854"/>
    </source>
</evidence>
<dbReference type="PANTHER" id="PTHR47683:SF3">
    <property type="entry name" value="RIBOSOMAL LARGE SUBUNIT PSEUDOURIDINE SYNTHASE B"/>
    <property type="match status" value="1"/>
</dbReference>
<dbReference type="Gene3D" id="3.30.70.1560">
    <property type="entry name" value="Alpha-L RNA-binding motif"/>
    <property type="match status" value="1"/>
</dbReference>
<dbReference type="InterPro" id="IPR036986">
    <property type="entry name" value="S4_RNA-bd_sf"/>
</dbReference>
<dbReference type="SMART" id="SM00363">
    <property type="entry name" value="S4"/>
    <property type="match status" value="1"/>
</dbReference>
<evidence type="ECO:0000259" key="9">
    <source>
        <dbReference type="SMART" id="SM00363"/>
    </source>
</evidence>
<dbReference type="InterPro" id="IPR042092">
    <property type="entry name" value="PsdUridine_s_RsuA/RluB/E/F_cat"/>
</dbReference>
<dbReference type="InterPro" id="IPR000748">
    <property type="entry name" value="PsdUridine_synth_RsuA/RluB/E/F"/>
</dbReference>
<evidence type="ECO:0000256" key="6">
    <source>
        <dbReference type="PROSITE-ProRule" id="PRU00182"/>
    </source>
</evidence>
<dbReference type="Pfam" id="PF00849">
    <property type="entry name" value="PseudoU_synth_2"/>
    <property type="match status" value="1"/>
</dbReference>
<comment type="similarity">
    <text evidence="1 7">Belongs to the pseudouridine synthase RsuA family.</text>
</comment>
<evidence type="ECO:0000256" key="5">
    <source>
        <dbReference type="ARBA" id="ARBA00037383"/>
    </source>
</evidence>
<dbReference type="Gene3D" id="3.10.290.10">
    <property type="entry name" value="RNA-binding S4 domain"/>
    <property type="match status" value="1"/>
</dbReference>
<dbReference type="SUPFAM" id="SSF55120">
    <property type="entry name" value="Pseudouridine synthase"/>
    <property type="match status" value="1"/>
</dbReference>
<sequence>MTTETTPPQGEKLQKILAGAGIGSRREMERWISEGRVSVNGETATLGDRASAEDRISVDGRPVKLDNYASKVRRVIAYNKPEGEICSRSDPEGRPTVFDRLPKLSGERWIAIGRLDLNTSGLILFTTDGELASRLMHPSHEIEREYAVRVMGNVTEQKVKNLFEGVELEDGPARFTDIVDSGGAGINRWFHVCIMEGRNREVRRLWESQELTVSRLKRVRFANVIIPDHLRMGQWEELDKDAIDTLAAHVDLEPAPLPTVRKQARTTHSGLKGPRGKTAAQSKGKKRPSPHKKSSPHKRNRFS</sequence>
<dbReference type="SUPFAM" id="SSF55174">
    <property type="entry name" value="Alpha-L RNA-binding motif"/>
    <property type="match status" value="1"/>
</dbReference>
<keyword evidence="3 7" id="KW-0413">Isomerase</keyword>
<dbReference type="InterPro" id="IPR006145">
    <property type="entry name" value="PsdUridine_synth_RsuA/RluA"/>
</dbReference>
<comment type="catalytic activity">
    <reaction evidence="4">
        <text>uridine(2605) in 23S rRNA = pseudouridine(2605) in 23S rRNA</text>
        <dbReference type="Rhea" id="RHEA:42520"/>
        <dbReference type="Rhea" id="RHEA-COMP:10095"/>
        <dbReference type="Rhea" id="RHEA-COMP:10096"/>
        <dbReference type="ChEBI" id="CHEBI:65314"/>
        <dbReference type="ChEBI" id="CHEBI:65315"/>
        <dbReference type="EC" id="5.4.99.22"/>
    </reaction>
</comment>
<evidence type="ECO:0000256" key="4">
    <source>
        <dbReference type="ARBA" id="ARBA00036944"/>
    </source>
</evidence>
<reference evidence="10 11" key="1">
    <citation type="submission" date="2022-10" db="EMBL/GenBank/DDBJ databases">
        <title>High-quality genome sequences of two octocoral-associated bacteria, Endozoicomonas euniceicola EF212 and Endozoicomonas gorgoniicola PS125.</title>
        <authorList>
            <person name="Chiou Y.-J."/>
            <person name="Chen Y.-H."/>
        </authorList>
    </citation>
    <scope>NUCLEOTIDE SEQUENCE [LARGE SCALE GENOMIC DNA]</scope>
    <source>
        <strain evidence="10 11">PS125</strain>
    </source>
</reference>
<dbReference type="Pfam" id="PF01479">
    <property type="entry name" value="S4"/>
    <property type="match status" value="1"/>
</dbReference>
<dbReference type="InterPro" id="IPR018496">
    <property type="entry name" value="PsdUridine_synth_RsuA/RluB_CS"/>
</dbReference>
<keyword evidence="11" id="KW-1185">Reference proteome</keyword>
<evidence type="ECO:0000256" key="2">
    <source>
        <dbReference type="ARBA" id="ARBA00022884"/>
    </source>
</evidence>
<dbReference type="RefSeq" id="WP_262566850.1">
    <property type="nucleotide sequence ID" value="NZ_JAPFCC010000001.1"/>
</dbReference>
<dbReference type="CDD" id="cd00165">
    <property type="entry name" value="S4"/>
    <property type="match status" value="1"/>
</dbReference>
<dbReference type="EC" id="5.4.99.-" evidence="7"/>
<dbReference type="Gene3D" id="3.30.70.580">
    <property type="entry name" value="Pseudouridine synthase I, catalytic domain, N-terminal subdomain"/>
    <property type="match status" value="1"/>
</dbReference>
<accession>A0ABT3MR64</accession>
<dbReference type="InterPro" id="IPR002942">
    <property type="entry name" value="S4_RNA-bd"/>
</dbReference>
<dbReference type="PANTHER" id="PTHR47683">
    <property type="entry name" value="PSEUDOURIDINE SYNTHASE FAMILY PROTEIN-RELATED"/>
    <property type="match status" value="1"/>
</dbReference>
<feature type="compositionally biased region" description="Basic residues" evidence="8">
    <location>
        <begin position="283"/>
        <end position="303"/>
    </location>
</feature>
<dbReference type="GO" id="GO:0160139">
    <property type="term" value="F:23S rRNA pseudouridine(2605) synthase activity"/>
    <property type="evidence" value="ECO:0007669"/>
    <property type="project" value="UniProtKB-EC"/>
</dbReference>
<feature type="region of interest" description="Disordered" evidence="8">
    <location>
        <begin position="254"/>
        <end position="303"/>
    </location>
</feature>
<dbReference type="NCBIfam" id="TIGR00093">
    <property type="entry name" value="pseudouridine synthase"/>
    <property type="match status" value="1"/>
</dbReference>
<comment type="caution">
    <text evidence="10">The sequence shown here is derived from an EMBL/GenBank/DDBJ whole genome shotgun (WGS) entry which is preliminary data.</text>
</comment>
<protein>
    <recommendedName>
        <fullName evidence="7">Pseudouridine synthase</fullName>
        <ecNumber evidence="7">5.4.99.-</ecNumber>
    </recommendedName>
</protein>